<accession>A0A328YUG9</accession>
<feature type="transmembrane region" description="Helical" evidence="1">
    <location>
        <begin position="35"/>
        <end position="51"/>
    </location>
</feature>
<keyword evidence="1" id="KW-0812">Transmembrane</keyword>
<dbReference type="EMBL" id="QLSZ01000002">
    <property type="protein sequence ID" value="RAR74197.1"/>
    <property type="molecule type" value="Genomic_DNA"/>
</dbReference>
<reference evidence="2 3" key="1">
    <citation type="submission" date="2018-06" db="EMBL/GenBank/DDBJ databases">
        <title>Genomic Encyclopedia of Archaeal and Bacterial Type Strains, Phase II (KMG-II): from individual species to whole genera.</title>
        <authorList>
            <person name="Goeker M."/>
        </authorList>
    </citation>
    <scope>NUCLEOTIDE SEQUENCE [LARGE SCALE GENOMIC DNA]</scope>
    <source>
        <strain evidence="2 3">DSM 25663</strain>
    </source>
</reference>
<organism evidence="2 3">
    <name type="scientific">Flavobacterium aciduliphilum</name>
    <dbReference type="NCBI Taxonomy" id="1101402"/>
    <lineage>
        <taxon>Bacteria</taxon>
        <taxon>Pseudomonadati</taxon>
        <taxon>Bacteroidota</taxon>
        <taxon>Flavobacteriia</taxon>
        <taxon>Flavobacteriales</taxon>
        <taxon>Flavobacteriaceae</taxon>
        <taxon>Flavobacterium</taxon>
    </lineage>
</organism>
<keyword evidence="3" id="KW-1185">Reference proteome</keyword>
<dbReference type="Proteomes" id="UP000248840">
    <property type="component" value="Unassembled WGS sequence"/>
</dbReference>
<proteinExistence type="predicted"/>
<evidence type="ECO:0000313" key="3">
    <source>
        <dbReference type="Proteomes" id="UP000248840"/>
    </source>
</evidence>
<keyword evidence="1" id="KW-0472">Membrane</keyword>
<protein>
    <submittedName>
        <fullName evidence="2">Uncharacterized protein</fullName>
    </submittedName>
</protein>
<keyword evidence="1" id="KW-1133">Transmembrane helix</keyword>
<evidence type="ECO:0000256" key="1">
    <source>
        <dbReference type="SAM" id="Phobius"/>
    </source>
</evidence>
<dbReference type="AlphaFoldDB" id="A0A328YUG9"/>
<evidence type="ECO:0000313" key="2">
    <source>
        <dbReference type="EMBL" id="RAR74197.1"/>
    </source>
</evidence>
<sequence length="55" mass="6054">MQQAINLDKQTIEDFKGASVEEVKAFGNTALAGEGRLIVFSILILIIFSIARRCN</sequence>
<gene>
    <name evidence="2" type="ORF">CLV55_102128</name>
</gene>
<name>A0A328YUG9_9FLAO</name>
<dbReference type="RefSeq" id="WP_158527013.1">
    <property type="nucleotide sequence ID" value="NZ_QLSZ01000002.1"/>
</dbReference>
<comment type="caution">
    <text evidence="2">The sequence shown here is derived from an EMBL/GenBank/DDBJ whole genome shotgun (WGS) entry which is preliminary data.</text>
</comment>